<name>A0A818C9L3_9BILA</name>
<dbReference type="AlphaFoldDB" id="A0A818C9L3"/>
<evidence type="ECO:0008006" key="6">
    <source>
        <dbReference type="Google" id="ProtNLM"/>
    </source>
</evidence>
<accession>A0A818C9L3</accession>
<keyword evidence="2" id="KW-0812">Transmembrane</keyword>
<dbReference type="PANTHER" id="PTHR43563:SF1">
    <property type="entry name" value="AMINE OXIDASE [FLAVIN-CONTAINING] B"/>
    <property type="match status" value="1"/>
</dbReference>
<reference evidence="3" key="1">
    <citation type="submission" date="2021-02" db="EMBL/GenBank/DDBJ databases">
        <authorList>
            <person name="Nowell W R."/>
        </authorList>
    </citation>
    <scope>NUCLEOTIDE SEQUENCE</scope>
</reference>
<protein>
    <recommendedName>
        <fullName evidence="6">Amine oxidase domain-containing protein</fullName>
    </recommendedName>
</protein>
<dbReference type="SUPFAM" id="SSF51905">
    <property type="entry name" value="FAD/NAD(P)-binding domain"/>
    <property type="match status" value="1"/>
</dbReference>
<feature type="region of interest" description="Disordered" evidence="1">
    <location>
        <begin position="1"/>
        <end position="23"/>
    </location>
</feature>
<dbReference type="EMBL" id="CAJNYV010001617">
    <property type="protein sequence ID" value="CAF3429975.1"/>
    <property type="molecule type" value="Genomic_DNA"/>
</dbReference>
<proteinExistence type="predicted"/>
<evidence type="ECO:0000313" key="4">
    <source>
        <dbReference type="EMBL" id="CAF4862847.1"/>
    </source>
</evidence>
<keyword evidence="2" id="KW-0472">Membrane</keyword>
<dbReference type="EMBL" id="CAJOBS010003661">
    <property type="protein sequence ID" value="CAF4862847.1"/>
    <property type="molecule type" value="Genomic_DNA"/>
</dbReference>
<evidence type="ECO:0000313" key="5">
    <source>
        <dbReference type="Proteomes" id="UP000663865"/>
    </source>
</evidence>
<keyword evidence="2" id="KW-1133">Transmembrane helix</keyword>
<dbReference type="PANTHER" id="PTHR43563">
    <property type="entry name" value="AMINE OXIDASE"/>
    <property type="match status" value="1"/>
</dbReference>
<dbReference type="GO" id="GO:0016491">
    <property type="term" value="F:oxidoreductase activity"/>
    <property type="evidence" value="ECO:0007669"/>
    <property type="project" value="UniProtKB-ARBA"/>
</dbReference>
<dbReference type="InterPro" id="IPR036188">
    <property type="entry name" value="FAD/NAD-bd_sf"/>
</dbReference>
<organism evidence="3 5">
    <name type="scientific">Rotaria socialis</name>
    <dbReference type="NCBI Taxonomy" id="392032"/>
    <lineage>
        <taxon>Eukaryota</taxon>
        <taxon>Metazoa</taxon>
        <taxon>Spiralia</taxon>
        <taxon>Gnathifera</taxon>
        <taxon>Rotifera</taxon>
        <taxon>Eurotatoria</taxon>
        <taxon>Bdelloidea</taxon>
        <taxon>Philodinida</taxon>
        <taxon>Philodinidae</taxon>
        <taxon>Rotaria</taxon>
    </lineage>
</organism>
<feature type="transmembrane region" description="Helical" evidence="2">
    <location>
        <begin position="33"/>
        <end position="57"/>
    </location>
</feature>
<evidence type="ECO:0000313" key="3">
    <source>
        <dbReference type="EMBL" id="CAF3429975.1"/>
    </source>
</evidence>
<gene>
    <name evidence="3" type="ORF">KIK155_LOCUS10736</name>
    <name evidence="4" type="ORF">TOA249_LOCUS27842</name>
</gene>
<dbReference type="Proteomes" id="UP000663838">
    <property type="component" value="Unassembled WGS sequence"/>
</dbReference>
<dbReference type="Proteomes" id="UP000663865">
    <property type="component" value="Unassembled WGS sequence"/>
</dbReference>
<dbReference type="Pfam" id="PF13450">
    <property type="entry name" value="NAD_binding_8"/>
    <property type="match status" value="1"/>
</dbReference>
<comment type="caution">
    <text evidence="3">The sequence shown here is derived from an EMBL/GenBank/DDBJ whole genome shotgun (WGS) entry which is preliminary data.</text>
</comment>
<evidence type="ECO:0000256" key="1">
    <source>
        <dbReference type="SAM" id="MobiDB-lite"/>
    </source>
</evidence>
<dbReference type="Gene3D" id="3.50.50.60">
    <property type="entry name" value="FAD/NAD(P)-binding domain"/>
    <property type="match status" value="1"/>
</dbReference>
<sequence length="173" mass="18688">MLSNCSAVAPETQNARNNMQPDTQPVCRKGKKCIGSVVTVTVVFIGLSLGLGLYFGLRPTNPSTIPKPSSKIIHCDVIILGAGFAGTYAAYQLANRSGSGVCLIEKLDRFGGRVWDVSGWPGGPVFGVGSLRVTELQRTMLALGNELGIDLQKQETDNELMRVRGRQFYRDAL</sequence>
<dbReference type="InterPro" id="IPR050703">
    <property type="entry name" value="Flavin_MAO"/>
</dbReference>
<evidence type="ECO:0000256" key="2">
    <source>
        <dbReference type="SAM" id="Phobius"/>
    </source>
</evidence>